<evidence type="ECO:0000259" key="6">
    <source>
        <dbReference type="Pfam" id="PF00920"/>
    </source>
</evidence>
<reference evidence="8 9" key="1">
    <citation type="submission" date="2017-10" db="EMBL/GenBank/DDBJ databases">
        <title>The new phylogeny of genus Mycobacterium.</title>
        <authorList>
            <person name="Tortoli E."/>
            <person name="Trovato A."/>
            <person name="Cirillo D.M."/>
        </authorList>
    </citation>
    <scope>NUCLEOTIDE SEQUENCE [LARGE SCALE GENOMIC DNA]</scope>
    <source>
        <strain evidence="8 9">CCUG37673</strain>
    </source>
</reference>
<evidence type="ECO:0000256" key="1">
    <source>
        <dbReference type="ARBA" id="ARBA00006486"/>
    </source>
</evidence>
<dbReference type="SUPFAM" id="SSF143975">
    <property type="entry name" value="IlvD/EDD N-terminal domain-like"/>
    <property type="match status" value="1"/>
</dbReference>
<reference evidence="7 10" key="2">
    <citation type="journal article" date="2019" name="Emerg. Microbes Infect.">
        <title>Comprehensive subspecies identification of 175 nontuberculous mycobacteria species based on 7547 genomic profiles.</title>
        <authorList>
            <person name="Matsumoto Y."/>
            <person name="Kinjo T."/>
            <person name="Motooka D."/>
            <person name="Nabeya D."/>
            <person name="Jung N."/>
            <person name="Uechi K."/>
            <person name="Horii T."/>
            <person name="Iida T."/>
            <person name="Fujita J."/>
            <person name="Nakamura S."/>
        </authorList>
    </citation>
    <scope>NUCLEOTIDE SEQUENCE [LARGE SCALE GENOMIC DNA]</scope>
    <source>
        <strain evidence="7 10">JCM 6377</strain>
    </source>
</reference>
<feature type="domain" description="Dihydroxy-acid/6-phosphogluconate dehydratase N-terminal" evidence="6">
    <location>
        <begin position="34"/>
        <end position="349"/>
    </location>
</feature>
<keyword evidence="2" id="KW-0001">2Fe-2S</keyword>
<dbReference type="GO" id="GO:0009082">
    <property type="term" value="P:branched-chain amino acid biosynthetic process"/>
    <property type="evidence" value="ECO:0007669"/>
    <property type="project" value="UniProtKB-KW"/>
</dbReference>
<dbReference type="GO" id="GO:0016836">
    <property type="term" value="F:hydro-lyase activity"/>
    <property type="evidence" value="ECO:0007669"/>
    <property type="project" value="TreeGrafter"/>
</dbReference>
<evidence type="ECO:0000313" key="9">
    <source>
        <dbReference type="Proteomes" id="UP000220914"/>
    </source>
</evidence>
<dbReference type="PANTHER" id="PTHR43661:SF3">
    <property type="entry name" value="D-XYLONATE DEHYDRATASE YAGF-RELATED"/>
    <property type="match status" value="1"/>
</dbReference>
<dbReference type="GO" id="GO:0051537">
    <property type="term" value="F:2 iron, 2 sulfur cluster binding"/>
    <property type="evidence" value="ECO:0007669"/>
    <property type="project" value="UniProtKB-KW"/>
</dbReference>
<evidence type="ECO:0000313" key="10">
    <source>
        <dbReference type="Proteomes" id="UP000465302"/>
    </source>
</evidence>
<keyword evidence="5" id="KW-0028">Amino-acid biosynthesis</keyword>
<evidence type="ECO:0000256" key="3">
    <source>
        <dbReference type="ARBA" id="ARBA00023014"/>
    </source>
</evidence>
<dbReference type="InterPro" id="IPR037237">
    <property type="entry name" value="IlvD/EDD_N"/>
</dbReference>
<dbReference type="InterPro" id="IPR000581">
    <property type="entry name" value="ILV_EDD_N"/>
</dbReference>
<gene>
    <name evidence="8" type="ORF">CQY20_30835</name>
    <name evidence="7" type="ORF">MAGR_47310</name>
</gene>
<protein>
    <recommendedName>
        <fullName evidence="6">Dihydroxy-acid/6-phosphogluconate dehydratase N-terminal domain-containing protein</fullName>
    </recommendedName>
</protein>
<keyword evidence="9" id="KW-1185">Reference proteome</keyword>
<dbReference type="EMBL" id="PDCP01000114">
    <property type="protein sequence ID" value="PEG33439.1"/>
    <property type="molecule type" value="Genomic_DNA"/>
</dbReference>
<dbReference type="GO" id="GO:0005829">
    <property type="term" value="C:cytosol"/>
    <property type="evidence" value="ECO:0007669"/>
    <property type="project" value="TreeGrafter"/>
</dbReference>
<sequence length="397" mass="41848">MVSLRSNFEVGSTAWAVRRSQWRALGLSDDDMEKPKVAIVNSTSELSSCFSHLNDVAERVKTGIREAGGLPFVIHTTAPSDFITNAGKGGRYLMPGRDLIPNDIEVAVEGALLDGMVCLSTCDKTTPGHLMAAARLNLPTVIVIGGYQSHGMLSRRPVDIEDVFESVGSVVEGQLSAEHFKAMTENAICSPGVCAGMGTANSMHLCAEALGLTVPGSAPVAAGSRAMAEHAQNAGRLVVECIRADRRPRDILTPGAFANAVRACLAVSASINTLRHMQAVAQEAESPVDVYRLFDELGPSTPLLAAIRPNGPVRTTEFEAAGGTRALLAHLGDLVDRTAITVTGETRGEISDAYIKQQHDEPNPSTAIRTLGDPVAPGPSIVVPRGNLSPEGCCRLP</sequence>
<evidence type="ECO:0000256" key="2">
    <source>
        <dbReference type="ARBA" id="ARBA00022714"/>
    </source>
</evidence>
<dbReference type="Pfam" id="PF00920">
    <property type="entry name" value="ILVD_EDD_N"/>
    <property type="match status" value="1"/>
</dbReference>
<dbReference type="InterPro" id="IPR020558">
    <property type="entry name" value="DiOHA_6PGluconate_deHydtase_CS"/>
</dbReference>
<accession>A0A2A7MPE0</accession>
<dbReference type="Proteomes" id="UP000465302">
    <property type="component" value="Unassembled WGS sequence"/>
</dbReference>
<evidence type="ECO:0000313" key="8">
    <source>
        <dbReference type="EMBL" id="PEG33439.1"/>
    </source>
</evidence>
<dbReference type="AlphaFoldDB" id="A0A2A7MPE0"/>
<evidence type="ECO:0000256" key="5">
    <source>
        <dbReference type="ARBA" id="ARBA00023304"/>
    </source>
</evidence>
<proteinExistence type="inferred from homology"/>
<keyword evidence="2" id="KW-0479">Metal-binding</keyword>
<keyword evidence="4" id="KW-0456">Lyase</keyword>
<organism evidence="8 9">
    <name type="scientific">Mycolicibacterium agri</name>
    <name type="common">Mycobacterium agri</name>
    <dbReference type="NCBI Taxonomy" id="36811"/>
    <lineage>
        <taxon>Bacteria</taxon>
        <taxon>Bacillati</taxon>
        <taxon>Actinomycetota</taxon>
        <taxon>Actinomycetes</taxon>
        <taxon>Mycobacteriales</taxon>
        <taxon>Mycobacteriaceae</taxon>
        <taxon>Mycolicibacterium</taxon>
    </lineage>
</organism>
<keyword evidence="5" id="KW-0100">Branched-chain amino acid biosynthesis</keyword>
<comment type="caution">
    <text evidence="8">The sequence shown here is derived from an EMBL/GenBank/DDBJ whole genome shotgun (WGS) entry which is preliminary data.</text>
</comment>
<keyword evidence="2" id="KW-0408">Iron</keyword>
<dbReference type="EMBL" id="BLKS01000001">
    <property type="protein sequence ID" value="GFG53290.1"/>
    <property type="molecule type" value="Genomic_DNA"/>
</dbReference>
<evidence type="ECO:0000313" key="7">
    <source>
        <dbReference type="EMBL" id="GFG53290.1"/>
    </source>
</evidence>
<dbReference type="OrthoDB" id="4744252at2"/>
<name>A0A2A7MPE0_MYCAG</name>
<comment type="similarity">
    <text evidence="1">Belongs to the IlvD/Edd family.</text>
</comment>
<dbReference type="Proteomes" id="UP000220914">
    <property type="component" value="Unassembled WGS sequence"/>
</dbReference>
<evidence type="ECO:0000256" key="4">
    <source>
        <dbReference type="ARBA" id="ARBA00023239"/>
    </source>
</evidence>
<dbReference type="PANTHER" id="PTHR43661">
    <property type="entry name" value="D-XYLONATE DEHYDRATASE"/>
    <property type="match status" value="1"/>
</dbReference>
<reference evidence="7" key="3">
    <citation type="submission" date="2020-02" db="EMBL/GenBank/DDBJ databases">
        <authorList>
            <person name="Matsumoto Y."/>
            <person name="Motooka D."/>
            <person name="Nakamura S."/>
        </authorList>
    </citation>
    <scope>NUCLEOTIDE SEQUENCE</scope>
    <source>
        <strain evidence="7">JCM 6377</strain>
    </source>
</reference>
<dbReference type="RefSeq" id="WP_097944684.1">
    <property type="nucleotide sequence ID" value="NZ_PDCP01000114.1"/>
</dbReference>
<keyword evidence="3" id="KW-0411">Iron-sulfur</keyword>
<dbReference type="PROSITE" id="PS00886">
    <property type="entry name" value="ILVD_EDD_1"/>
    <property type="match status" value="1"/>
</dbReference>